<protein>
    <submittedName>
        <fullName evidence="2">Nucleoside hydrolase</fullName>
    </submittedName>
</protein>
<comment type="caution">
    <text evidence="2">The sequence shown here is derived from an EMBL/GenBank/DDBJ whole genome shotgun (WGS) entry which is preliminary data.</text>
</comment>
<evidence type="ECO:0000313" key="2">
    <source>
        <dbReference type="EMBL" id="GAA1978999.1"/>
    </source>
</evidence>
<sequence>MGLCSRGGWGSAVSQPIAGPCCDIPLGTSRRIGTVAGMAIPIAFDMETADPDDVFTLCALATHPWARLVAVTVMPGSDEQIGIVKHLLGRLGVTVPVGAYRPGADVRPVSGFHRRWLGRVPPREPDAEAWQLLRDAFVSEGATLLTGAPLKNPGMLLEREPDVRITRWVAQGGFAGDSVVPPEHRLPKFEGRETCGTYNFNGAPEAALKLLESPYVGERVLVSKNVCHGVVYDGAMHAALSARRLTPGMALVREGMGVYLAKRHAGKAFHDPLAAAVALDESVCTFREVEVYRERGAWGTRLAADTRTRISVSVDHARFLDVLAATE</sequence>
<dbReference type="InterPro" id="IPR036452">
    <property type="entry name" value="Ribo_hydro-like"/>
</dbReference>
<accession>A0ABN2S1X7</accession>
<feature type="domain" description="Inosine/uridine-preferring nucleoside hydrolase" evidence="1">
    <location>
        <begin position="45"/>
        <end position="320"/>
    </location>
</feature>
<reference evidence="2 3" key="1">
    <citation type="journal article" date="2019" name="Int. J. Syst. Evol. Microbiol.">
        <title>The Global Catalogue of Microorganisms (GCM) 10K type strain sequencing project: providing services to taxonomists for standard genome sequencing and annotation.</title>
        <authorList>
            <consortium name="The Broad Institute Genomics Platform"/>
            <consortium name="The Broad Institute Genome Sequencing Center for Infectious Disease"/>
            <person name="Wu L."/>
            <person name="Ma J."/>
        </authorList>
    </citation>
    <scope>NUCLEOTIDE SEQUENCE [LARGE SCALE GENOMIC DNA]</scope>
    <source>
        <strain evidence="2 3">JCM 16013</strain>
    </source>
</reference>
<dbReference type="GO" id="GO:0016787">
    <property type="term" value="F:hydrolase activity"/>
    <property type="evidence" value="ECO:0007669"/>
    <property type="project" value="UniProtKB-KW"/>
</dbReference>
<dbReference type="InterPro" id="IPR001910">
    <property type="entry name" value="Inosine/uridine_hydrolase_dom"/>
</dbReference>
<name>A0ABN2S1X7_9ACTN</name>
<organism evidence="2 3">
    <name type="scientific">Catenulispora subtropica</name>
    <dbReference type="NCBI Taxonomy" id="450798"/>
    <lineage>
        <taxon>Bacteria</taxon>
        <taxon>Bacillati</taxon>
        <taxon>Actinomycetota</taxon>
        <taxon>Actinomycetes</taxon>
        <taxon>Catenulisporales</taxon>
        <taxon>Catenulisporaceae</taxon>
        <taxon>Catenulispora</taxon>
    </lineage>
</organism>
<gene>
    <name evidence="2" type="ORF">GCM10009838_44940</name>
</gene>
<dbReference type="Proteomes" id="UP001499854">
    <property type="component" value="Unassembled WGS sequence"/>
</dbReference>
<evidence type="ECO:0000313" key="3">
    <source>
        <dbReference type="Proteomes" id="UP001499854"/>
    </source>
</evidence>
<dbReference type="Pfam" id="PF01156">
    <property type="entry name" value="IU_nuc_hydro"/>
    <property type="match status" value="1"/>
</dbReference>
<evidence type="ECO:0000259" key="1">
    <source>
        <dbReference type="Pfam" id="PF01156"/>
    </source>
</evidence>
<keyword evidence="3" id="KW-1185">Reference proteome</keyword>
<dbReference type="Gene3D" id="3.90.245.10">
    <property type="entry name" value="Ribonucleoside hydrolase-like"/>
    <property type="match status" value="1"/>
</dbReference>
<dbReference type="EMBL" id="BAAAQM010000025">
    <property type="protein sequence ID" value="GAA1978999.1"/>
    <property type="molecule type" value="Genomic_DNA"/>
</dbReference>
<keyword evidence="2" id="KW-0378">Hydrolase</keyword>
<proteinExistence type="predicted"/>
<dbReference type="SUPFAM" id="SSF53590">
    <property type="entry name" value="Nucleoside hydrolase"/>
    <property type="match status" value="1"/>
</dbReference>